<dbReference type="Proteomes" id="UP000187172">
    <property type="component" value="Unassembled WGS sequence"/>
</dbReference>
<evidence type="ECO:0000256" key="1">
    <source>
        <dbReference type="SAM" id="Phobius"/>
    </source>
</evidence>
<feature type="transmembrane region" description="Helical" evidence="1">
    <location>
        <begin position="160"/>
        <end position="177"/>
    </location>
</feature>
<dbReference type="EMBL" id="MRTP01000018">
    <property type="protein sequence ID" value="OMF47307.1"/>
    <property type="molecule type" value="Genomic_DNA"/>
</dbReference>
<evidence type="ECO:0000313" key="3">
    <source>
        <dbReference type="Proteomes" id="UP000187172"/>
    </source>
</evidence>
<name>A0A1R1E665_9BACL</name>
<gene>
    <name evidence="2" type="ORF">BK138_32245</name>
</gene>
<keyword evidence="3" id="KW-1185">Reference proteome</keyword>
<feature type="transmembrane region" description="Helical" evidence="1">
    <location>
        <begin position="115"/>
        <end position="140"/>
    </location>
</feature>
<organism evidence="2 3">
    <name type="scientific">Paenibacillus rhizosphaerae</name>
    <dbReference type="NCBI Taxonomy" id="297318"/>
    <lineage>
        <taxon>Bacteria</taxon>
        <taxon>Bacillati</taxon>
        <taxon>Bacillota</taxon>
        <taxon>Bacilli</taxon>
        <taxon>Bacillales</taxon>
        <taxon>Paenibacillaceae</taxon>
        <taxon>Paenibacillus</taxon>
    </lineage>
</organism>
<sequence length="208" mass="24016">MNDNIKESIKNILGDNSFNKLLFNSIAMLKLSRRRKLGLVLLWVLLFVLYMLVFNKHIDAIKSTKDIVGNAQSIIVSLFSVVITGYAIFQALTNGKTLIAMLKVNREKMSKFQEYNYFFFSISLLYLFIIIINFITSIFLNNIPDKWSLSFLDKKTNDTFYSVLVSLYIVFILNALIEMKSFVYNLYQLFSTHAVASAIQQIDKEKSP</sequence>
<protein>
    <submittedName>
        <fullName evidence="2">Uncharacterized protein</fullName>
    </submittedName>
</protein>
<dbReference type="RefSeq" id="WP_076176376.1">
    <property type="nucleotide sequence ID" value="NZ_MRTP01000018.1"/>
</dbReference>
<accession>A0A1R1E665</accession>
<keyword evidence="1" id="KW-0472">Membrane</keyword>
<feature type="transmembrane region" description="Helical" evidence="1">
    <location>
        <begin position="74"/>
        <end position="94"/>
    </location>
</feature>
<evidence type="ECO:0000313" key="2">
    <source>
        <dbReference type="EMBL" id="OMF47307.1"/>
    </source>
</evidence>
<dbReference type="AlphaFoldDB" id="A0A1R1E665"/>
<feature type="transmembrane region" description="Helical" evidence="1">
    <location>
        <begin position="37"/>
        <end position="54"/>
    </location>
</feature>
<comment type="caution">
    <text evidence="2">The sequence shown here is derived from an EMBL/GenBank/DDBJ whole genome shotgun (WGS) entry which is preliminary data.</text>
</comment>
<keyword evidence="1" id="KW-0812">Transmembrane</keyword>
<keyword evidence="1" id="KW-1133">Transmembrane helix</keyword>
<proteinExistence type="predicted"/>
<reference evidence="2 3" key="1">
    <citation type="submission" date="2016-11" db="EMBL/GenBank/DDBJ databases">
        <title>Paenibacillus species isolates.</title>
        <authorList>
            <person name="Beno S.M."/>
        </authorList>
    </citation>
    <scope>NUCLEOTIDE SEQUENCE [LARGE SCALE GENOMIC DNA]</scope>
    <source>
        <strain evidence="2 3">FSL R5-0378</strain>
    </source>
</reference>